<evidence type="ECO:0000256" key="1">
    <source>
        <dbReference type="SAM" id="MobiDB-lite"/>
    </source>
</evidence>
<accession>A0A0K0F1C3</accession>
<organism evidence="2 3">
    <name type="scientific">Strongyloides venezuelensis</name>
    <name type="common">Threadworm</name>
    <dbReference type="NCBI Taxonomy" id="75913"/>
    <lineage>
        <taxon>Eukaryota</taxon>
        <taxon>Metazoa</taxon>
        <taxon>Ecdysozoa</taxon>
        <taxon>Nematoda</taxon>
        <taxon>Chromadorea</taxon>
        <taxon>Rhabditida</taxon>
        <taxon>Tylenchina</taxon>
        <taxon>Panagrolaimomorpha</taxon>
        <taxon>Strongyloidoidea</taxon>
        <taxon>Strongyloididae</taxon>
        <taxon>Strongyloides</taxon>
    </lineage>
</organism>
<proteinExistence type="predicted"/>
<dbReference type="WBParaSite" id="SVE_0259600.1">
    <property type="protein sequence ID" value="SVE_0259600.1"/>
    <property type="gene ID" value="SVE_0259600"/>
</dbReference>
<name>A0A0K0F1C3_STRVS</name>
<sequence>MQSNNSILIPSSKKSIVKKNAKISRSVSFSLPVKNIYYSPKSPTSKASEEKQEIIENVIIKDDPEEWNLEIPILSISLSPTTTLSQSSSNSSSNDGSPSHVTTVKLKQKVCYYQFYYLYSLCTSLNCLTISNGLTL</sequence>
<reference evidence="3" key="2">
    <citation type="submission" date="2015-08" db="UniProtKB">
        <authorList>
            <consortium name="WormBaseParasite"/>
        </authorList>
    </citation>
    <scope>IDENTIFICATION</scope>
</reference>
<protein>
    <submittedName>
        <fullName evidence="3">Uncharacterized protein</fullName>
    </submittedName>
</protein>
<evidence type="ECO:0000313" key="3">
    <source>
        <dbReference type="WBParaSite" id="SVE_0259600.1"/>
    </source>
</evidence>
<dbReference type="Proteomes" id="UP000035680">
    <property type="component" value="Unassembled WGS sequence"/>
</dbReference>
<feature type="compositionally biased region" description="Low complexity" evidence="1">
    <location>
        <begin position="81"/>
        <end position="99"/>
    </location>
</feature>
<keyword evidence="2" id="KW-1185">Reference proteome</keyword>
<evidence type="ECO:0000313" key="2">
    <source>
        <dbReference type="Proteomes" id="UP000035680"/>
    </source>
</evidence>
<feature type="region of interest" description="Disordered" evidence="1">
    <location>
        <begin position="81"/>
        <end position="100"/>
    </location>
</feature>
<dbReference type="AlphaFoldDB" id="A0A0K0F1C3"/>
<reference evidence="2" key="1">
    <citation type="submission" date="2014-07" db="EMBL/GenBank/DDBJ databases">
        <authorList>
            <person name="Martin A.A"/>
            <person name="De Silva N."/>
        </authorList>
    </citation>
    <scope>NUCLEOTIDE SEQUENCE</scope>
</reference>